<proteinExistence type="predicted"/>
<dbReference type="SUPFAM" id="SSF69118">
    <property type="entry name" value="AhpD-like"/>
    <property type="match status" value="1"/>
</dbReference>
<dbReference type="Proteomes" id="UP000757232">
    <property type="component" value="Unassembled WGS sequence"/>
</dbReference>
<dbReference type="PANTHER" id="PTHR34846">
    <property type="entry name" value="4-CARBOXYMUCONOLACTONE DECARBOXYLASE FAMILY PROTEIN (AFU_ORTHOLOGUE AFUA_6G11590)"/>
    <property type="match status" value="1"/>
</dbReference>
<organism evidence="2 3">
    <name type="scientific">Sanghuangporus baumii</name>
    <name type="common">Phellinus baumii</name>
    <dbReference type="NCBI Taxonomy" id="108892"/>
    <lineage>
        <taxon>Eukaryota</taxon>
        <taxon>Fungi</taxon>
        <taxon>Dikarya</taxon>
        <taxon>Basidiomycota</taxon>
        <taxon>Agaricomycotina</taxon>
        <taxon>Agaricomycetes</taxon>
        <taxon>Hymenochaetales</taxon>
        <taxon>Hymenochaetaceae</taxon>
        <taxon>Sanghuangporus</taxon>
    </lineage>
</organism>
<feature type="domain" description="Carboxymuconolactone decarboxylase-like" evidence="1">
    <location>
        <begin position="40"/>
        <end position="109"/>
    </location>
</feature>
<evidence type="ECO:0000259" key="1">
    <source>
        <dbReference type="Pfam" id="PF02627"/>
    </source>
</evidence>
<dbReference type="Pfam" id="PF02627">
    <property type="entry name" value="CMD"/>
    <property type="match status" value="1"/>
</dbReference>
<name>A0A9Q5HXK0_SANBA</name>
<sequence>MPRISYVLPTRGESAIADMIRHRRKDGELTELDGVLLNAPNIAEGYNALLKAVRTCNSLPDDIKELMILRVAALNSAAYEWIQHEPLAQKAGLDASQLAIIRDVSIVPAPAEAFNKEAKTGLSRLQFAALIFTDHMTRLVKVPQNVFDALRAELENEQQMLEATATVAAYNMVSRILVALDVDDKAESDPPIPGYE</sequence>
<dbReference type="PANTHER" id="PTHR34846:SF11">
    <property type="entry name" value="4-CARBOXYMUCONOLACTONE DECARBOXYLASE FAMILY PROTEIN (AFU_ORTHOLOGUE AFUA_6G11590)"/>
    <property type="match status" value="1"/>
</dbReference>
<accession>A0A9Q5HXK0</accession>
<protein>
    <submittedName>
        <fullName evidence="2">Carboxymuconolactone decarboxylase</fullName>
    </submittedName>
</protein>
<dbReference type="GO" id="GO:0051920">
    <property type="term" value="F:peroxiredoxin activity"/>
    <property type="evidence" value="ECO:0007669"/>
    <property type="project" value="InterPro"/>
</dbReference>
<comment type="caution">
    <text evidence="2">The sequence shown here is derived from an EMBL/GenBank/DDBJ whole genome shotgun (WGS) entry which is preliminary data.</text>
</comment>
<keyword evidence="3" id="KW-1185">Reference proteome</keyword>
<dbReference type="Gene3D" id="1.20.1290.10">
    <property type="entry name" value="AhpD-like"/>
    <property type="match status" value="1"/>
</dbReference>
<reference evidence="2" key="1">
    <citation type="submission" date="2016-06" db="EMBL/GenBank/DDBJ databases">
        <title>Draft Genome sequence of the fungus Inonotus baumii.</title>
        <authorList>
            <person name="Zhu H."/>
            <person name="Lin W."/>
        </authorList>
    </citation>
    <scope>NUCLEOTIDE SEQUENCE</scope>
    <source>
        <strain evidence="2">821</strain>
    </source>
</reference>
<dbReference type="OrthoDB" id="9998495at2759"/>
<dbReference type="AlphaFoldDB" id="A0A9Q5HXK0"/>
<evidence type="ECO:0000313" key="3">
    <source>
        <dbReference type="Proteomes" id="UP000757232"/>
    </source>
</evidence>
<dbReference type="EMBL" id="LNZH02000187">
    <property type="protein sequence ID" value="OCB87867.1"/>
    <property type="molecule type" value="Genomic_DNA"/>
</dbReference>
<dbReference type="InterPro" id="IPR003779">
    <property type="entry name" value="CMD-like"/>
</dbReference>
<dbReference type="InterPro" id="IPR029032">
    <property type="entry name" value="AhpD-like"/>
</dbReference>
<evidence type="ECO:0000313" key="2">
    <source>
        <dbReference type="EMBL" id="OCB87867.1"/>
    </source>
</evidence>
<gene>
    <name evidence="2" type="ORF">A7U60_g5001</name>
</gene>